<organism evidence="1 2">
    <name type="scientific">Methylorubrum rhodinum</name>
    <dbReference type="NCBI Taxonomy" id="29428"/>
    <lineage>
        <taxon>Bacteria</taxon>
        <taxon>Pseudomonadati</taxon>
        <taxon>Pseudomonadota</taxon>
        <taxon>Alphaproteobacteria</taxon>
        <taxon>Hyphomicrobiales</taxon>
        <taxon>Methylobacteriaceae</taxon>
        <taxon>Methylorubrum</taxon>
    </lineage>
</organism>
<dbReference type="EMBL" id="JACHOP010000017">
    <property type="protein sequence ID" value="MBB5758804.1"/>
    <property type="molecule type" value="Genomic_DNA"/>
</dbReference>
<accession>A0A840ZNR3</accession>
<dbReference type="Proteomes" id="UP000583454">
    <property type="component" value="Unassembled WGS sequence"/>
</dbReference>
<evidence type="ECO:0000313" key="2">
    <source>
        <dbReference type="Proteomes" id="UP000583454"/>
    </source>
</evidence>
<dbReference type="AlphaFoldDB" id="A0A840ZNR3"/>
<comment type="caution">
    <text evidence="1">The sequence shown here is derived from an EMBL/GenBank/DDBJ whole genome shotgun (WGS) entry which is preliminary data.</text>
</comment>
<gene>
    <name evidence="1" type="ORF">HNR00_003531</name>
</gene>
<sequence length="229" mass="25566">MSEIAFDWVELPVGPQPLPEWLLGATVRWNEGYANAPDLWLMADRPLRDWPGQSFVREGGALVARHPDGRIHQWGFQGEFVETEQTRYVAGQAERFIIPATPPSEGCGGWAVDCLMAEGPYAGRHVRIRGPWGIGQPDGYIDVCHTVRTPAIICGAPSHKEEIGLAGLGITHDLFLRVVARFLPHCRVARILRLGWRDRLEIVDGSWDEPKTVRLNRPRAPSSRPQAAE</sequence>
<name>A0A840ZNR3_9HYPH</name>
<evidence type="ECO:0000313" key="1">
    <source>
        <dbReference type="EMBL" id="MBB5758804.1"/>
    </source>
</evidence>
<protein>
    <submittedName>
        <fullName evidence="1">Uncharacterized protein</fullName>
    </submittedName>
</protein>
<proteinExistence type="predicted"/>
<keyword evidence="2" id="KW-1185">Reference proteome</keyword>
<reference evidence="1 2" key="1">
    <citation type="submission" date="2020-08" db="EMBL/GenBank/DDBJ databases">
        <title>Genomic Encyclopedia of Type Strains, Phase IV (KMG-IV): sequencing the most valuable type-strain genomes for metagenomic binning, comparative biology and taxonomic classification.</title>
        <authorList>
            <person name="Goeker M."/>
        </authorList>
    </citation>
    <scope>NUCLEOTIDE SEQUENCE [LARGE SCALE GENOMIC DNA]</scope>
    <source>
        <strain evidence="1 2">DSM 2163</strain>
    </source>
</reference>
<dbReference type="RefSeq" id="WP_183571567.1">
    <property type="nucleotide sequence ID" value="NZ_JACHOP010000017.1"/>
</dbReference>